<dbReference type="InterPro" id="IPR012674">
    <property type="entry name" value="Calycin"/>
</dbReference>
<dbReference type="Pfam" id="PF02098">
    <property type="entry name" value="His_binding"/>
    <property type="match status" value="1"/>
</dbReference>
<reference evidence="1" key="1">
    <citation type="submission" date="2012-11" db="EMBL/GenBank/DDBJ databases">
        <authorList>
            <person name="Lucero-Rivera Y.E."/>
            <person name="Tovar-Ramirez D."/>
        </authorList>
    </citation>
    <scope>NUCLEOTIDE SEQUENCE</scope>
    <source>
        <tissue evidence="1">Salivary gland</tissue>
    </source>
</reference>
<proteinExistence type="evidence at transcript level"/>
<dbReference type="SUPFAM" id="SSF50814">
    <property type="entry name" value="Lipocalins"/>
    <property type="match status" value="1"/>
</dbReference>
<dbReference type="Gene3D" id="2.40.128.20">
    <property type="match status" value="1"/>
</dbReference>
<dbReference type="InterPro" id="IPR002970">
    <property type="entry name" value="Tick_his-bd"/>
</dbReference>
<dbReference type="GO" id="GO:0030682">
    <property type="term" value="P:symbiont-mediated perturbation of host defenses"/>
    <property type="evidence" value="ECO:0007669"/>
    <property type="project" value="InterPro"/>
</dbReference>
<reference evidence="1" key="2">
    <citation type="journal article" date="2015" name="J. Proteomics">
        <title>Sexual differences in the sialomes of the zebra tick, Rhipicephalus pulchellus.</title>
        <authorList>
            <person name="Tan A.W."/>
            <person name="Francischetti I.M."/>
            <person name="Slovak M."/>
            <person name="Kini R.M."/>
            <person name="Ribeiro J.M."/>
        </authorList>
    </citation>
    <scope>NUCLEOTIDE SEQUENCE</scope>
    <source>
        <tissue evidence="1">Salivary gland</tissue>
    </source>
</reference>
<dbReference type="EMBL" id="GACK01001769">
    <property type="protein sequence ID" value="JAA63265.1"/>
    <property type="molecule type" value="mRNA"/>
</dbReference>
<sequence>RNLESTQDETSCPFRCSWAGSRREKKTEKPDWAVESKFGNYQNAWKSLKADFTSVYYLATVTYDNDPVWGPNFTCLTVQATSMSEPEKRIQAVFTYKDDHLQTRKSEENVFAVKMYDYNKENAITYQTHKGNLTDVLAFSDGESCDIYYVPATEKNGEGYELWVTNVKNIKPCCQFIFDYFTKDLKARKVYTEDCDK</sequence>
<dbReference type="PRINTS" id="PR01220">
    <property type="entry name" value="HISBINDING"/>
</dbReference>
<evidence type="ECO:0000313" key="1">
    <source>
        <dbReference type="EMBL" id="JAA63265.1"/>
    </source>
</evidence>
<dbReference type="AlphaFoldDB" id="L7MGZ6"/>
<organism evidence="1">
    <name type="scientific">Rhipicephalus pulchellus</name>
    <name type="common">Yellow backed tick</name>
    <name type="synonym">Dermacentor pulchellus</name>
    <dbReference type="NCBI Taxonomy" id="72859"/>
    <lineage>
        <taxon>Eukaryota</taxon>
        <taxon>Metazoa</taxon>
        <taxon>Ecdysozoa</taxon>
        <taxon>Arthropoda</taxon>
        <taxon>Chelicerata</taxon>
        <taxon>Arachnida</taxon>
        <taxon>Acari</taxon>
        <taxon>Parasitiformes</taxon>
        <taxon>Ixodida</taxon>
        <taxon>Ixodoidea</taxon>
        <taxon>Ixodidae</taxon>
        <taxon>Rhipicephalinae</taxon>
        <taxon>Rhipicephalus</taxon>
        <taxon>Rhipicephalus</taxon>
    </lineage>
</organism>
<feature type="non-terminal residue" evidence="1">
    <location>
        <position position="1"/>
    </location>
</feature>
<accession>L7MGZ6</accession>
<dbReference type="GO" id="GO:0043176">
    <property type="term" value="F:amine binding"/>
    <property type="evidence" value="ECO:0007669"/>
    <property type="project" value="InterPro"/>
</dbReference>
<name>L7MGZ6_RHIPC</name>
<protein>
    <submittedName>
        <fullName evidence="1">Putative group vi salivary lipocalin</fullName>
    </submittedName>
</protein>